<dbReference type="EMBL" id="CAEKDK010000001">
    <property type="protein sequence ID" value="CAB4267198.1"/>
    <property type="molecule type" value="Genomic_DNA"/>
</dbReference>
<evidence type="ECO:0000256" key="1">
    <source>
        <dbReference type="ARBA" id="ARBA00010319"/>
    </source>
</evidence>
<organism evidence="4 5">
    <name type="scientific">Prunus armeniaca</name>
    <name type="common">Apricot</name>
    <name type="synonym">Armeniaca vulgaris</name>
    <dbReference type="NCBI Taxonomy" id="36596"/>
    <lineage>
        <taxon>Eukaryota</taxon>
        <taxon>Viridiplantae</taxon>
        <taxon>Streptophyta</taxon>
        <taxon>Embryophyta</taxon>
        <taxon>Tracheophyta</taxon>
        <taxon>Spermatophyta</taxon>
        <taxon>Magnoliopsida</taxon>
        <taxon>eudicotyledons</taxon>
        <taxon>Gunneridae</taxon>
        <taxon>Pentapetalae</taxon>
        <taxon>rosids</taxon>
        <taxon>fabids</taxon>
        <taxon>Rosales</taxon>
        <taxon>Rosaceae</taxon>
        <taxon>Amygdaloideae</taxon>
        <taxon>Amygdaleae</taxon>
        <taxon>Prunus</taxon>
    </lineage>
</organism>
<dbReference type="PANTHER" id="PTHR28441:SF2">
    <property type="entry name" value="PROTEIN FAM91A1"/>
    <property type="match status" value="1"/>
</dbReference>
<feature type="domain" description="FAM91 C-terminal" evidence="3">
    <location>
        <begin position="795"/>
        <end position="873"/>
    </location>
</feature>
<dbReference type="Proteomes" id="UP000507222">
    <property type="component" value="Unassembled WGS sequence"/>
</dbReference>
<dbReference type="AlphaFoldDB" id="A0A6J5TXQ0"/>
<accession>A0A6J5TXQ0</accession>
<dbReference type="PANTHER" id="PTHR28441">
    <property type="entry name" value="PROTEIN FAM91A1"/>
    <property type="match status" value="1"/>
</dbReference>
<protein>
    <recommendedName>
        <fullName evidence="6">FAM91 N-terminal domain-containing protein</fullName>
    </recommendedName>
</protein>
<reference evidence="4 5" key="1">
    <citation type="submission" date="2020-05" db="EMBL/GenBank/DDBJ databases">
        <authorList>
            <person name="Campoy J."/>
            <person name="Schneeberger K."/>
            <person name="Spophaly S."/>
        </authorList>
    </citation>
    <scope>NUCLEOTIDE SEQUENCE [LARGE SCALE GENOMIC DNA]</scope>
    <source>
        <strain evidence="4">PruArmRojPasFocal</strain>
    </source>
</reference>
<evidence type="ECO:0008006" key="6">
    <source>
        <dbReference type="Google" id="ProtNLM"/>
    </source>
</evidence>
<name>A0A6J5TXQ0_PRUAR</name>
<gene>
    <name evidence="4" type="ORF">CURHAP_LOCUS9802</name>
</gene>
<dbReference type="Pfam" id="PF14647">
    <property type="entry name" value="FAM91_N"/>
    <property type="match status" value="1"/>
</dbReference>
<feature type="domain" description="FAM91 N-terminal" evidence="2">
    <location>
        <begin position="17"/>
        <end position="309"/>
    </location>
</feature>
<comment type="similarity">
    <text evidence="1">Belongs to the FAM91 family.</text>
</comment>
<dbReference type="Pfam" id="PF14648">
    <property type="entry name" value="FAM91_C"/>
    <property type="match status" value="3"/>
</dbReference>
<evidence type="ECO:0000259" key="2">
    <source>
        <dbReference type="Pfam" id="PF14647"/>
    </source>
</evidence>
<evidence type="ECO:0000259" key="3">
    <source>
        <dbReference type="Pfam" id="PF14648"/>
    </source>
</evidence>
<feature type="domain" description="FAM91 C-terminal" evidence="3">
    <location>
        <begin position="567"/>
        <end position="791"/>
    </location>
</feature>
<proteinExistence type="inferred from homology"/>
<dbReference type="InterPro" id="IPR028091">
    <property type="entry name" value="FAM91_N_dom"/>
</dbReference>
<dbReference type="InterPro" id="IPR039199">
    <property type="entry name" value="FAM91"/>
</dbReference>
<evidence type="ECO:0000313" key="5">
    <source>
        <dbReference type="Proteomes" id="UP000507222"/>
    </source>
</evidence>
<sequence>MQHAPATIEEQLLLKAIKEECQWENLPKRLQVTLSSKEEWHRRVIEHCIKKRLPWNTCFARKVCKESEYYEDMMRKVSGGVSVPHRESDEGKLSGNYCSRDLKNAVDELRYVESMKEQPYDSIPNFSAADALRLTGIGRNEFIDIMNKCRSKKIMWKLNKSIAKELLPTQPVDFAIDPWWGICLVNFTLEEFKKLSEEEMATIDKICKEEANSYILFDPDIVKGLHQRGLIYFDVPVYPDDRFKVSRLEGFVSNREQSYEDPIEELLYAVFVVSSEHATVAELATTLQADLAQLQAAASFACRLGWAVKVFDPASVLRDTSLPGSPRNSLSDEDASRRSISSANMFADGDASLQGDVSGTENYGLSSSYDRVAFVVDANITSYLMMGSVSPGLKSHAVTLYEAGKLGHASITDLCKDLSTLEGTKFEGELQEFANHAFSLRCVLECLQSGGVATDVKTDEVCNNMDMIASNNDEATLIADVTLTETSGHLTGQEVGFDDDVSVKSGMPQEGSVLAEPVGDGSDEIVIGTSSEDSTSLTEVPKSDLNLQSNEKEVRDEGSDVGKEMLKRKNKFRVDILRCESLASLAPATLDRLFRRDYDIVVSMIPLPPSSVLPGPAGPFNFGPPSYSCMTPWMKLVLYSTVACGPLSVILMKGQCLRLLPAPLAGCEKALLWSWDGSTIGGLGGKFEGNLVKGSILLHCLNSLLKYSAVLVQPLSKYDLDESGRIITMDIPLPLKNSDGSVACIGKELDMCEKESSKLNSLLVDLTSKIELWTVGYIRLLKLFKERDSDHFAPDDEKFEWVPLSVEFGMPLFSPKLCNNICKRVVSSQLLQKDLLTEHHDAMQSLRKRLRDVCAEYQATGPAAKLLYQKEQSKDFSRHLMNYASGRWNPLVDSSSPISGASSEHQRLKLANRHRSRTEVLSFDGSILRSYALSPVYEAATRPVEEAPPVSTTKVEQEEADSREVVLPGVNLVFDGSELHPFEIGACLQARQPVSLIAEAAAASALARLPIFEVGQCTSAPALFKGRRFRTKLCQIMDTPRGGGDKK</sequence>
<dbReference type="InterPro" id="IPR028097">
    <property type="entry name" value="FAM91_C_dom"/>
</dbReference>
<feature type="domain" description="FAM91 C-terminal" evidence="3">
    <location>
        <begin position="370"/>
        <end position="468"/>
    </location>
</feature>
<evidence type="ECO:0000313" key="4">
    <source>
        <dbReference type="EMBL" id="CAB4267198.1"/>
    </source>
</evidence>